<gene>
    <name evidence="1" type="ORF">CYJ47_11615</name>
</gene>
<sequence>METDEKVVLCATVFAVYALPDYVDSLPARLAIDAALGVAAAVYIAHDEPRPVPEEEPVKDLPSYAFPAIIAGLVVTAWLDHKSRHWLADKLPLKRPHTVIGAGIAALSWFAA</sequence>
<name>A0AAF1BWI0_9CORY</name>
<dbReference type="AlphaFoldDB" id="A0AAF1BWI0"/>
<reference evidence="1" key="1">
    <citation type="submission" date="2017-12" db="EMBL/GenBank/DDBJ databases">
        <authorList>
            <person name="Thomas-White K."/>
            <person name="Wolfe A.J."/>
        </authorList>
    </citation>
    <scope>NUCLEOTIDE SEQUENCE</scope>
    <source>
        <strain evidence="1">UMB0763</strain>
    </source>
</reference>
<organism evidence="1 2">
    <name type="scientific">Corynebacterium pyruviciproducens</name>
    <dbReference type="NCBI Taxonomy" id="598660"/>
    <lineage>
        <taxon>Bacteria</taxon>
        <taxon>Bacillati</taxon>
        <taxon>Actinomycetota</taxon>
        <taxon>Actinomycetes</taxon>
        <taxon>Mycobacteriales</taxon>
        <taxon>Corynebacteriaceae</taxon>
        <taxon>Corynebacterium</taxon>
    </lineage>
</organism>
<reference evidence="1" key="2">
    <citation type="submission" date="2023-10" db="EMBL/GenBank/DDBJ databases">
        <authorList>
            <person name="Choi B."/>
        </authorList>
    </citation>
    <scope>NUCLEOTIDE SEQUENCE</scope>
    <source>
        <strain evidence="1">UMB0763</strain>
    </source>
</reference>
<dbReference type="EMBL" id="CP136958">
    <property type="protein sequence ID" value="WOT01881.1"/>
    <property type="molecule type" value="Genomic_DNA"/>
</dbReference>
<proteinExistence type="predicted"/>
<dbReference type="KEGG" id="cpyr:CYJ47_11615"/>
<dbReference type="Proteomes" id="UP000234560">
    <property type="component" value="Chromosome"/>
</dbReference>
<accession>A0AAF1BWI0</accession>
<protein>
    <submittedName>
        <fullName evidence="1">Uncharacterized protein</fullName>
    </submittedName>
</protein>
<evidence type="ECO:0000313" key="1">
    <source>
        <dbReference type="EMBL" id="WOT01881.1"/>
    </source>
</evidence>
<dbReference type="RefSeq" id="WP_016459179.1">
    <property type="nucleotide sequence ID" value="NZ_CAUPGZ010000017.1"/>
</dbReference>
<evidence type="ECO:0000313" key="2">
    <source>
        <dbReference type="Proteomes" id="UP000234560"/>
    </source>
</evidence>